<dbReference type="InterPro" id="IPR022742">
    <property type="entry name" value="Hydrolase_4"/>
</dbReference>
<dbReference type="OrthoDB" id="9798884at2"/>
<dbReference type="KEGG" id="mbur:EQU24_08495"/>
<dbReference type="STRING" id="675511.GCA_000341735_01326"/>
<name>A0A4P9UP19_METBY</name>
<dbReference type="Proteomes" id="UP000305881">
    <property type="component" value="Chromosome"/>
</dbReference>
<feature type="domain" description="Serine aminopeptidase S33" evidence="1">
    <location>
        <begin position="55"/>
        <end position="165"/>
    </location>
</feature>
<dbReference type="Gene3D" id="3.40.50.1820">
    <property type="entry name" value="alpha/beta hydrolase"/>
    <property type="match status" value="1"/>
</dbReference>
<gene>
    <name evidence="2" type="ORF">EQU24_08495</name>
</gene>
<dbReference type="Pfam" id="PF12146">
    <property type="entry name" value="Hydrolase_4"/>
    <property type="match status" value="1"/>
</dbReference>
<sequence>MLIVLSCCGCSGLLFYPNERHVLKPVSLGLHYRDVYLKTPDDLTIHGWFLPAQGELKGSVYFLHGNAQNISTHIHNVKWLPEQGYQVLLIDYRGFGHSEGQPNLPDIFLDIETGFDWLIAKSESKPLFLLGQSLGASLGIYFAARNPSARQHLDGIVSDAAFTGYFQIARDAAANHWLTWPFQYLFAWSLNYPYNPIEVVEHLTPIPLLFFHSADDRIIPFDHGRQLYRTAKPPKRFHPTQGGHIQTFRFRQNREVLLDFFATISAKNQSIIPIALQISALTHGCAGCSVDFCSSAIAELHGCNECRKCRSIFLPCIA</sequence>
<dbReference type="PANTHER" id="PTHR12277:SF81">
    <property type="entry name" value="PROTEIN ABHD13"/>
    <property type="match status" value="1"/>
</dbReference>
<dbReference type="PANTHER" id="PTHR12277">
    <property type="entry name" value="ALPHA/BETA HYDROLASE DOMAIN-CONTAINING PROTEIN"/>
    <property type="match status" value="1"/>
</dbReference>
<evidence type="ECO:0000259" key="1">
    <source>
        <dbReference type="Pfam" id="PF12146"/>
    </source>
</evidence>
<protein>
    <submittedName>
        <fullName evidence="2">Alpha/beta fold hydrolase</fullName>
    </submittedName>
</protein>
<dbReference type="EMBL" id="CP035467">
    <property type="protein sequence ID" value="QCW82273.1"/>
    <property type="molecule type" value="Genomic_DNA"/>
</dbReference>
<keyword evidence="2" id="KW-0378">Hydrolase</keyword>
<dbReference type="RefSeq" id="WP_017839895.1">
    <property type="nucleotide sequence ID" value="NZ_CP035467.1"/>
</dbReference>
<dbReference type="GO" id="GO:0016787">
    <property type="term" value="F:hydrolase activity"/>
    <property type="evidence" value="ECO:0007669"/>
    <property type="project" value="UniProtKB-KW"/>
</dbReference>
<dbReference type="AlphaFoldDB" id="A0A4P9UP19"/>
<evidence type="ECO:0000313" key="3">
    <source>
        <dbReference type="Proteomes" id="UP000305881"/>
    </source>
</evidence>
<evidence type="ECO:0000313" key="2">
    <source>
        <dbReference type="EMBL" id="QCW82273.1"/>
    </source>
</evidence>
<organism evidence="2 3">
    <name type="scientific">Methylotuvimicrobium buryatense</name>
    <name type="common">Methylomicrobium buryatense</name>
    <dbReference type="NCBI Taxonomy" id="95641"/>
    <lineage>
        <taxon>Bacteria</taxon>
        <taxon>Pseudomonadati</taxon>
        <taxon>Pseudomonadota</taxon>
        <taxon>Gammaproteobacteria</taxon>
        <taxon>Methylococcales</taxon>
        <taxon>Methylococcaceae</taxon>
        <taxon>Methylotuvimicrobium</taxon>
    </lineage>
</organism>
<keyword evidence="3" id="KW-1185">Reference proteome</keyword>
<reference evidence="3" key="1">
    <citation type="journal article" date="2019" name="J. Bacteriol.">
        <title>A Mutagenic Screen Identifies a TonB-Dependent Receptor Required for the Lanthanide Metal Switch in the Type I Methanotroph 'Methylotuvimicrobium buryatense' 5GB1C.</title>
        <authorList>
            <person name="Groom J.D."/>
            <person name="Ford S.M."/>
            <person name="Pesesky M.W."/>
            <person name="Lidstrom M.E."/>
        </authorList>
    </citation>
    <scope>NUCLEOTIDE SEQUENCE [LARGE SCALE GENOMIC DNA]</scope>
    <source>
        <strain evidence="3">5GB1C</strain>
    </source>
</reference>
<dbReference type="InterPro" id="IPR029058">
    <property type="entry name" value="AB_hydrolase_fold"/>
</dbReference>
<dbReference type="SUPFAM" id="SSF53474">
    <property type="entry name" value="alpha/beta-Hydrolases"/>
    <property type="match status" value="1"/>
</dbReference>
<proteinExistence type="predicted"/>
<accession>A0A4P9UP19</accession>